<dbReference type="CDD" id="cd00775">
    <property type="entry name" value="LysRS_core"/>
    <property type="match status" value="1"/>
</dbReference>
<comment type="caution">
    <text evidence="10">The sequence shown here is derived from an EMBL/GenBank/DDBJ whole genome shotgun (WGS) entry which is preliminary data.</text>
</comment>
<dbReference type="InterPro" id="IPR012340">
    <property type="entry name" value="NA-bd_OB-fold"/>
</dbReference>
<keyword evidence="3 7" id="KW-0547">Nucleotide-binding</keyword>
<keyword evidence="2 7" id="KW-0479">Metal-binding</keyword>
<dbReference type="Pfam" id="PF01336">
    <property type="entry name" value="tRNA_anti-codon"/>
    <property type="match status" value="1"/>
</dbReference>
<dbReference type="SUPFAM" id="SSF55681">
    <property type="entry name" value="Class II aaRS and biotin synthetases"/>
    <property type="match status" value="1"/>
</dbReference>
<dbReference type="GO" id="GO:0005829">
    <property type="term" value="C:cytosol"/>
    <property type="evidence" value="ECO:0007669"/>
    <property type="project" value="TreeGrafter"/>
</dbReference>
<keyword evidence="7 8" id="KW-0460">Magnesium</keyword>
<dbReference type="HAMAP" id="MF_00252">
    <property type="entry name" value="Lys_tRNA_synth_class2"/>
    <property type="match status" value="1"/>
</dbReference>
<reference evidence="10 11" key="1">
    <citation type="journal article" date="2015" name="Nature">
        <title>rRNA introns, odd ribosomes, and small enigmatic genomes across a large radiation of phyla.</title>
        <authorList>
            <person name="Brown C.T."/>
            <person name="Hug L.A."/>
            <person name="Thomas B.C."/>
            <person name="Sharon I."/>
            <person name="Castelle C.J."/>
            <person name="Singh A."/>
            <person name="Wilkins M.J."/>
            <person name="Williams K.H."/>
            <person name="Banfield J.F."/>
        </authorList>
    </citation>
    <scope>NUCLEOTIDE SEQUENCE [LARGE SCALE GENOMIC DNA]</scope>
</reference>
<feature type="binding site" evidence="7">
    <location>
        <position position="415"/>
    </location>
    <ligand>
        <name>Mg(2+)</name>
        <dbReference type="ChEBI" id="CHEBI:18420"/>
        <label>1</label>
    </ligand>
</feature>
<comment type="subunit">
    <text evidence="7">Homodimer.</text>
</comment>
<accession>A0A0G1W1N5</accession>
<evidence type="ECO:0000256" key="2">
    <source>
        <dbReference type="ARBA" id="ARBA00022723"/>
    </source>
</evidence>
<dbReference type="PROSITE" id="PS50862">
    <property type="entry name" value="AA_TRNA_LIGASE_II"/>
    <property type="match status" value="1"/>
</dbReference>
<dbReference type="InterPro" id="IPR045864">
    <property type="entry name" value="aa-tRNA-synth_II/BPL/LPL"/>
</dbReference>
<name>A0A0G1W1N5_9BACT</name>
<evidence type="ECO:0000256" key="1">
    <source>
        <dbReference type="ARBA" id="ARBA00022598"/>
    </source>
</evidence>
<keyword evidence="4 7" id="KW-0067">ATP-binding</keyword>
<evidence type="ECO:0000313" key="10">
    <source>
        <dbReference type="EMBL" id="KKU76205.1"/>
    </source>
</evidence>
<dbReference type="Gene3D" id="3.30.930.10">
    <property type="entry name" value="Bira Bifunctional Protein, Domain 2"/>
    <property type="match status" value="1"/>
</dbReference>
<dbReference type="InterPro" id="IPR004364">
    <property type="entry name" value="Aa-tRNA-synt_II"/>
</dbReference>
<dbReference type="InterPro" id="IPR044136">
    <property type="entry name" value="Lys-tRNA-ligase_II_N"/>
</dbReference>
<keyword evidence="1 7" id="KW-0436">Ligase</keyword>
<dbReference type="CDD" id="cd04322">
    <property type="entry name" value="LysRS_N"/>
    <property type="match status" value="1"/>
</dbReference>
<feature type="domain" description="Aminoacyl-transfer RNA synthetases class-II family profile" evidence="9">
    <location>
        <begin position="179"/>
        <end position="492"/>
    </location>
</feature>
<feature type="binding site" evidence="7">
    <location>
        <position position="415"/>
    </location>
    <ligand>
        <name>Mg(2+)</name>
        <dbReference type="ChEBI" id="CHEBI:18420"/>
        <label>2</label>
    </ligand>
</feature>
<dbReference type="Gene3D" id="2.40.50.140">
    <property type="entry name" value="Nucleic acid-binding proteins"/>
    <property type="match status" value="1"/>
</dbReference>
<keyword evidence="7" id="KW-0648">Protein biosynthesis</keyword>
<dbReference type="PANTHER" id="PTHR42918">
    <property type="entry name" value="LYSYL-TRNA SYNTHETASE"/>
    <property type="match status" value="1"/>
</dbReference>
<dbReference type="GO" id="GO:0004824">
    <property type="term" value="F:lysine-tRNA ligase activity"/>
    <property type="evidence" value="ECO:0007669"/>
    <property type="project" value="UniProtKB-UniRule"/>
</dbReference>
<comment type="similarity">
    <text evidence="7">Belongs to the class-II aminoacyl-tRNA synthetase family.</text>
</comment>
<keyword evidence="5 7" id="KW-0030">Aminoacyl-tRNA synthetase</keyword>
<protein>
    <recommendedName>
        <fullName evidence="7">Lysine--tRNA ligase</fullName>
        <ecNumber evidence="7">6.1.1.6</ecNumber>
    </recommendedName>
    <alternativeName>
        <fullName evidence="7">Lysyl-tRNA synthetase</fullName>
        <shortName evidence="7">LysRS</shortName>
    </alternativeName>
</protein>
<evidence type="ECO:0000256" key="3">
    <source>
        <dbReference type="ARBA" id="ARBA00022741"/>
    </source>
</evidence>
<organism evidence="10 11">
    <name type="scientific">Candidatus Giovannonibacteria bacterium GW2011_GWB1_47_6b</name>
    <dbReference type="NCBI Taxonomy" id="1618655"/>
    <lineage>
        <taxon>Bacteria</taxon>
        <taxon>Candidatus Giovannoniibacteriota</taxon>
    </lineage>
</organism>
<dbReference type="EMBL" id="LCOK01000029">
    <property type="protein sequence ID" value="KKU76205.1"/>
    <property type="molecule type" value="Genomic_DNA"/>
</dbReference>
<comment type="cofactor">
    <cofactor evidence="7 8">
        <name>Mg(2+)</name>
        <dbReference type="ChEBI" id="CHEBI:18420"/>
    </cofactor>
    <text evidence="7 8">Binds 3 Mg(2+) ions per subunit.</text>
</comment>
<evidence type="ECO:0000256" key="4">
    <source>
        <dbReference type="ARBA" id="ARBA00022840"/>
    </source>
</evidence>
<dbReference type="GO" id="GO:0006430">
    <property type="term" value="P:lysyl-tRNA aminoacylation"/>
    <property type="evidence" value="ECO:0007669"/>
    <property type="project" value="UniProtKB-UniRule"/>
</dbReference>
<evidence type="ECO:0000259" key="9">
    <source>
        <dbReference type="PROSITE" id="PS50862"/>
    </source>
</evidence>
<proteinExistence type="inferred from homology"/>
<dbReference type="NCBIfam" id="NF001756">
    <property type="entry name" value="PRK00484.1"/>
    <property type="match status" value="1"/>
</dbReference>
<dbReference type="InterPro" id="IPR006195">
    <property type="entry name" value="aa-tRNA-synth_II"/>
</dbReference>
<evidence type="ECO:0000256" key="7">
    <source>
        <dbReference type="HAMAP-Rule" id="MF_00252"/>
    </source>
</evidence>
<evidence type="ECO:0000313" key="11">
    <source>
        <dbReference type="Proteomes" id="UP000034682"/>
    </source>
</evidence>
<comment type="subcellular location">
    <subcellularLocation>
        <location evidence="7">Cytoplasm</location>
    </subcellularLocation>
</comment>
<gene>
    <name evidence="7" type="primary">lysS</name>
    <name evidence="10" type="ORF">UY02_C0029G0003</name>
</gene>
<keyword evidence="7" id="KW-0963">Cytoplasm</keyword>
<dbReference type="NCBIfam" id="TIGR00499">
    <property type="entry name" value="lysS_bact"/>
    <property type="match status" value="1"/>
</dbReference>
<dbReference type="PANTHER" id="PTHR42918:SF15">
    <property type="entry name" value="LYSINE--TRNA LIGASE, CHLOROPLASTIC_MITOCHONDRIAL"/>
    <property type="match status" value="1"/>
</dbReference>
<comment type="catalytic activity">
    <reaction evidence="6 7 8">
        <text>tRNA(Lys) + L-lysine + ATP = L-lysyl-tRNA(Lys) + AMP + diphosphate</text>
        <dbReference type="Rhea" id="RHEA:20792"/>
        <dbReference type="Rhea" id="RHEA-COMP:9696"/>
        <dbReference type="Rhea" id="RHEA-COMP:9697"/>
        <dbReference type="ChEBI" id="CHEBI:30616"/>
        <dbReference type="ChEBI" id="CHEBI:32551"/>
        <dbReference type="ChEBI" id="CHEBI:33019"/>
        <dbReference type="ChEBI" id="CHEBI:78442"/>
        <dbReference type="ChEBI" id="CHEBI:78529"/>
        <dbReference type="ChEBI" id="CHEBI:456215"/>
        <dbReference type="EC" id="6.1.1.6"/>
    </reaction>
</comment>
<dbReference type="SUPFAM" id="SSF50249">
    <property type="entry name" value="Nucleic acid-binding proteins"/>
    <property type="match status" value="1"/>
</dbReference>
<dbReference type="InterPro" id="IPR018149">
    <property type="entry name" value="Lys-tRNA-synth_II_C"/>
</dbReference>
<dbReference type="InterPro" id="IPR004365">
    <property type="entry name" value="NA-bd_OB_tRNA"/>
</dbReference>
<dbReference type="PRINTS" id="PR00982">
    <property type="entry name" value="TRNASYNTHLYS"/>
</dbReference>
<dbReference type="GO" id="GO:0000049">
    <property type="term" value="F:tRNA binding"/>
    <property type="evidence" value="ECO:0007669"/>
    <property type="project" value="TreeGrafter"/>
</dbReference>
<dbReference type="EC" id="6.1.1.6" evidence="7"/>
<dbReference type="Proteomes" id="UP000034682">
    <property type="component" value="Unassembled WGS sequence"/>
</dbReference>
<comment type="caution">
    <text evidence="7">Lacks conserved residue(s) required for the propagation of feature annotation.</text>
</comment>
<dbReference type="PATRIC" id="fig|1618655.3.peg.533"/>
<dbReference type="InterPro" id="IPR002313">
    <property type="entry name" value="Lys-tRNA-ligase_II"/>
</dbReference>
<dbReference type="AlphaFoldDB" id="A0A0G1W1N5"/>
<dbReference type="GO" id="GO:0005524">
    <property type="term" value="F:ATP binding"/>
    <property type="evidence" value="ECO:0007669"/>
    <property type="project" value="UniProtKB-UniRule"/>
</dbReference>
<evidence type="ECO:0000256" key="8">
    <source>
        <dbReference type="RuleBase" id="RU000336"/>
    </source>
</evidence>
<sequence length="498" mass="57368">MALEEIRKTKIEKVEAAINAGLDPYPAVCNRTHKISEALADFERLSQDKKIITLAGRVMAMREHGGSVFFDIDDGSETDAANRLSSDGQIQVHVKEDVIGKEKFGLFKTLVDIGDFLEIRGFLFKTKKEERTLETEDFRLLSKALLPLPEKWHGLQDVEERYRKRYLDMLFNKEIKHKFMLRFKIIGLLRDFFKDNGFLEVETPILQPLAGGASARPFKTHMNDLNVDLYLRIAPELYLKRLLVGGMEKVFEIAKNFRNEGMDREHNPEFNMLEAYAAYKDYRWMMELTEKMMEFLTREIFGKTEVEYGGAKIDFKKPYKRLQFNDIIKEYAGLDYDTADGGDFKKRAGELGLKIEKTATKENIADEIYKKLARPQIINPVFVVDHPLELSPLAKKLPENAGHVARFQLLAAGFELTNAFSELNDPQDQLERFRLQEQKRKKGDEEAQRLDKDFVEALEYGMPPAAGIGIGIDRLVALLTDSHSLREILLFPIMKQKE</sequence>
<evidence type="ECO:0000256" key="5">
    <source>
        <dbReference type="ARBA" id="ARBA00023146"/>
    </source>
</evidence>
<dbReference type="Pfam" id="PF00152">
    <property type="entry name" value="tRNA-synt_2"/>
    <property type="match status" value="1"/>
</dbReference>
<dbReference type="GO" id="GO:0000287">
    <property type="term" value="F:magnesium ion binding"/>
    <property type="evidence" value="ECO:0007669"/>
    <property type="project" value="UniProtKB-UniRule"/>
</dbReference>
<evidence type="ECO:0000256" key="6">
    <source>
        <dbReference type="ARBA" id="ARBA00048573"/>
    </source>
</evidence>